<dbReference type="EMBL" id="CP075865">
    <property type="protein sequence ID" value="QYS97046.1"/>
    <property type="molecule type" value="Genomic_DNA"/>
</dbReference>
<proteinExistence type="predicted"/>
<reference evidence="1 2" key="1">
    <citation type="journal article" date="2021" name="BMC Genomics">
        <title>Telomere-to-telomere genome assembly of asparaginase-producing Trichoderma simmonsii.</title>
        <authorList>
            <person name="Chung D."/>
            <person name="Kwon Y.M."/>
            <person name="Yang Y."/>
        </authorList>
    </citation>
    <scope>NUCLEOTIDE SEQUENCE [LARGE SCALE GENOMIC DNA]</scope>
    <source>
        <strain evidence="1 2">GH-Sj1</strain>
    </source>
</reference>
<dbReference type="Proteomes" id="UP000826661">
    <property type="component" value="Chromosome II"/>
</dbReference>
<name>A0A8G0L7G8_9HYPO</name>
<dbReference type="AlphaFoldDB" id="A0A8G0L7G8"/>
<protein>
    <submittedName>
        <fullName evidence="1">Uncharacterized protein</fullName>
    </submittedName>
</protein>
<evidence type="ECO:0000313" key="2">
    <source>
        <dbReference type="Proteomes" id="UP000826661"/>
    </source>
</evidence>
<organism evidence="1 2">
    <name type="scientific">Trichoderma simmonsii</name>
    <dbReference type="NCBI Taxonomy" id="1491479"/>
    <lineage>
        <taxon>Eukaryota</taxon>
        <taxon>Fungi</taxon>
        <taxon>Dikarya</taxon>
        <taxon>Ascomycota</taxon>
        <taxon>Pezizomycotina</taxon>
        <taxon>Sordariomycetes</taxon>
        <taxon>Hypocreomycetidae</taxon>
        <taxon>Hypocreales</taxon>
        <taxon>Hypocreaceae</taxon>
        <taxon>Trichoderma</taxon>
    </lineage>
</organism>
<sequence>MADSTKGSQNLSCLVASDLSEAYIFAKNNNLTKDHRLYILSRVVIFEPRNPLDATDRQEDHRVRLGFTDKKTLHRSKERDRAVPRSTHLYSQYIRQVQHDIHREQQPPHILLGTIRNPDLPGTRHITALILFSL</sequence>
<evidence type="ECO:0000313" key="1">
    <source>
        <dbReference type="EMBL" id="QYS97046.1"/>
    </source>
</evidence>
<keyword evidence="2" id="KW-1185">Reference proteome</keyword>
<accession>A0A8G0L7G8</accession>
<gene>
    <name evidence="1" type="ORF">H0G86_004281</name>
</gene>